<accession>A0A6P8HBU6</accession>
<proteinExistence type="inferred from homology"/>
<dbReference type="GeneID" id="116287611"/>
<feature type="transmembrane region" description="Helical" evidence="9">
    <location>
        <begin position="184"/>
        <end position="207"/>
    </location>
</feature>
<dbReference type="PROSITE" id="PS50262">
    <property type="entry name" value="G_PROTEIN_RECEP_F1_2"/>
    <property type="match status" value="1"/>
</dbReference>
<comment type="subcellular location">
    <subcellularLocation>
        <location evidence="1">Membrane</location>
        <topology evidence="1">Multi-pass membrane protein</topology>
    </subcellularLocation>
</comment>
<evidence type="ECO:0000313" key="12">
    <source>
        <dbReference type="Proteomes" id="UP000515163"/>
    </source>
</evidence>
<keyword evidence="12" id="KW-1185">Reference proteome</keyword>
<evidence type="ECO:0000256" key="3">
    <source>
        <dbReference type="ARBA" id="ARBA00022989"/>
    </source>
</evidence>
<sequence length="348" mass="39585">MLSCFSIRLSLRFLLLFLILIIISKAQNQNETKNSTRYKEQTSDLEDFKRFILGPEYSSDLARPITVFFMVLVAMVSIISNSLIIHVIRINQHMRTMTNYFILNMALGDLVSTASTAPLTIKYLFNGTEWTSGTFGMITCKVVHFFTYVAFFCSIFSLVAMTFDRFMAVICPLKYKYFSLWTKFLFPVVWITSLALPAQFAIVKFDIENYFNKTYCLVSSEMLDDSIIMISIGNVLPNVAVISLYSIIAYKLWTRRVPGDESGAAQRQDEAQQTAKKVTRRLRNHETDANFEQVGSGNHDNVVSLEHVVSGNHDNDINLEHVVLGNHDNDVSLEHVVPGNHENDVSLE</sequence>
<protein>
    <submittedName>
        <fullName evidence="13">Substance-K receptor-like</fullName>
    </submittedName>
</protein>
<dbReference type="PANTHER" id="PTHR45695:SF9">
    <property type="entry name" value="LEUCOKININ RECEPTOR"/>
    <property type="match status" value="1"/>
</dbReference>
<feature type="transmembrane region" description="Helical" evidence="9">
    <location>
        <begin position="100"/>
        <end position="125"/>
    </location>
</feature>
<evidence type="ECO:0000256" key="8">
    <source>
        <dbReference type="RuleBase" id="RU000688"/>
    </source>
</evidence>
<reference evidence="13" key="1">
    <citation type="submission" date="2025-08" db="UniProtKB">
        <authorList>
            <consortium name="RefSeq"/>
        </authorList>
    </citation>
    <scope>IDENTIFICATION</scope>
    <source>
        <tissue evidence="13">Tentacle</tissue>
    </source>
</reference>
<feature type="transmembrane region" description="Helical" evidence="9">
    <location>
        <begin position="65"/>
        <end position="88"/>
    </location>
</feature>
<gene>
    <name evidence="13" type="primary">LOC116287611</name>
</gene>
<dbReference type="Proteomes" id="UP000515163">
    <property type="component" value="Unplaced"/>
</dbReference>
<dbReference type="SUPFAM" id="SSF81321">
    <property type="entry name" value="Family A G protein-coupled receptor-like"/>
    <property type="match status" value="1"/>
</dbReference>
<dbReference type="PANTHER" id="PTHR45695">
    <property type="entry name" value="LEUCOKININ RECEPTOR-RELATED"/>
    <property type="match status" value="1"/>
</dbReference>
<evidence type="ECO:0000256" key="4">
    <source>
        <dbReference type="ARBA" id="ARBA00023040"/>
    </source>
</evidence>
<name>A0A6P8HBU6_ACTTE</name>
<evidence type="ECO:0000256" key="10">
    <source>
        <dbReference type="SAM" id="SignalP"/>
    </source>
</evidence>
<comment type="similarity">
    <text evidence="8">Belongs to the G-protein coupled receptor 1 family.</text>
</comment>
<keyword evidence="6 8" id="KW-0675">Receptor</keyword>
<organism evidence="12 13">
    <name type="scientific">Actinia tenebrosa</name>
    <name type="common">Australian red waratah sea anemone</name>
    <dbReference type="NCBI Taxonomy" id="6105"/>
    <lineage>
        <taxon>Eukaryota</taxon>
        <taxon>Metazoa</taxon>
        <taxon>Cnidaria</taxon>
        <taxon>Anthozoa</taxon>
        <taxon>Hexacorallia</taxon>
        <taxon>Actiniaria</taxon>
        <taxon>Actiniidae</taxon>
        <taxon>Actinia</taxon>
    </lineage>
</organism>
<dbReference type="RefSeq" id="XP_031550157.1">
    <property type="nucleotide sequence ID" value="XM_031694297.1"/>
</dbReference>
<evidence type="ECO:0000313" key="13">
    <source>
        <dbReference type="RefSeq" id="XP_031550157.1"/>
    </source>
</evidence>
<dbReference type="InterPro" id="IPR017452">
    <property type="entry name" value="GPCR_Rhodpsn_7TM"/>
</dbReference>
<dbReference type="KEGG" id="aten:116287611"/>
<keyword evidence="7 8" id="KW-0807">Transducer</keyword>
<evidence type="ECO:0000256" key="7">
    <source>
        <dbReference type="ARBA" id="ARBA00023224"/>
    </source>
</evidence>
<evidence type="ECO:0000256" key="1">
    <source>
        <dbReference type="ARBA" id="ARBA00004141"/>
    </source>
</evidence>
<keyword evidence="4 8" id="KW-0297">G-protein coupled receptor</keyword>
<dbReference type="AlphaFoldDB" id="A0A6P8HBU6"/>
<feature type="transmembrane region" description="Helical" evidence="9">
    <location>
        <begin position="227"/>
        <end position="248"/>
    </location>
</feature>
<feature type="chain" id="PRO_5028051412" evidence="10">
    <location>
        <begin position="27"/>
        <end position="348"/>
    </location>
</feature>
<dbReference type="Pfam" id="PF00001">
    <property type="entry name" value="7tm_1"/>
    <property type="match status" value="1"/>
</dbReference>
<evidence type="ECO:0000259" key="11">
    <source>
        <dbReference type="PROSITE" id="PS50262"/>
    </source>
</evidence>
<dbReference type="Gene3D" id="1.20.1070.10">
    <property type="entry name" value="Rhodopsin 7-helix transmembrane proteins"/>
    <property type="match status" value="1"/>
</dbReference>
<feature type="transmembrane region" description="Helical" evidence="9">
    <location>
        <begin position="145"/>
        <end position="163"/>
    </location>
</feature>
<keyword evidence="5 9" id="KW-0472">Membrane</keyword>
<dbReference type="GO" id="GO:0005886">
    <property type="term" value="C:plasma membrane"/>
    <property type="evidence" value="ECO:0007669"/>
    <property type="project" value="TreeGrafter"/>
</dbReference>
<keyword evidence="2 8" id="KW-0812">Transmembrane</keyword>
<evidence type="ECO:0000256" key="2">
    <source>
        <dbReference type="ARBA" id="ARBA00022692"/>
    </source>
</evidence>
<dbReference type="GO" id="GO:0004930">
    <property type="term" value="F:G protein-coupled receptor activity"/>
    <property type="evidence" value="ECO:0007669"/>
    <property type="project" value="UniProtKB-KW"/>
</dbReference>
<feature type="domain" description="G-protein coupled receptors family 1 profile" evidence="11">
    <location>
        <begin position="80"/>
        <end position="282"/>
    </location>
</feature>
<dbReference type="InterPro" id="IPR000276">
    <property type="entry name" value="GPCR_Rhodpsn"/>
</dbReference>
<dbReference type="OrthoDB" id="9445642at2759"/>
<keyword evidence="10" id="KW-0732">Signal</keyword>
<dbReference type="CDD" id="cd00637">
    <property type="entry name" value="7tm_classA_rhodopsin-like"/>
    <property type="match status" value="1"/>
</dbReference>
<evidence type="ECO:0000256" key="9">
    <source>
        <dbReference type="SAM" id="Phobius"/>
    </source>
</evidence>
<evidence type="ECO:0000256" key="5">
    <source>
        <dbReference type="ARBA" id="ARBA00023136"/>
    </source>
</evidence>
<dbReference type="PRINTS" id="PR00237">
    <property type="entry name" value="GPCRRHODOPSN"/>
</dbReference>
<dbReference type="PROSITE" id="PS00237">
    <property type="entry name" value="G_PROTEIN_RECEP_F1_1"/>
    <property type="match status" value="1"/>
</dbReference>
<feature type="signal peptide" evidence="10">
    <location>
        <begin position="1"/>
        <end position="26"/>
    </location>
</feature>
<dbReference type="InParanoid" id="A0A6P8HBU6"/>
<evidence type="ECO:0000256" key="6">
    <source>
        <dbReference type="ARBA" id="ARBA00023170"/>
    </source>
</evidence>
<keyword evidence="3 9" id="KW-1133">Transmembrane helix</keyword>